<dbReference type="EMBL" id="SLWM01000016">
    <property type="protein sequence ID" value="TCO16795.1"/>
    <property type="molecule type" value="Genomic_DNA"/>
</dbReference>
<dbReference type="Proteomes" id="UP000295818">
    <property type="component" value="Unassembled WGS sequence"/>
</dbReference>
<accession>A0ABY2BD34</accession>
<evidence type="ECO:0000313" key="2">
    <source>
        <dbReference type="Proteomes" id="UP000295818"/>
    </source>
</evidence>
<gene>
    <name evidence="1" type="ORF">EV644_116169</name>
</gene>
<dbReference type="RefSeq" id="WP_132193001.1">
    <property type="nucleotide sequence ID" value="NZ_SLWM01000016.1"/>
</dbReference>
<protein>
    <submittedName>
        <fullName evidence="1">Uncharacterized protein</fullName>
    </submittedName>
</protein>
<organism evidence="1 2">
    <name type="scientific">Kribbella orskensis</name>
    <dbReference type="NCBI Taxonomy" id="2512216"/>
    <lineage>
        <taxon>Bacteria</taxon>
        <taxon>Bacillati</taxon>
        <taxon>Actinomycetota</taxon>
        <taxon>Actinomycetes</taxon>
        <taxon>Propionibacteriales</taxon>
        <taxon>Kribbellaceae</taxon>
        <taxon>Kribbella</taxon>
    </lineage>
</organism>
<keyword evidence="2" id="KW-1185">Reference proteome</keyword>
<proteinExistence type="predicted"/>
<comment type="caution">
    <text evidence="1">The sequence shown here is derived from an EMBL/GenBank/DDBJ whole genome shotgun (WGS) entry which is preliminary data.</text>
</comment>
<reference evidence="1 2" key="1">
    <citation type="journal article" date="2015" name="Stand. Genomic Sci.">
        <title>Genomic Encyclopedia of Bacterial and Archaeal Type Strains, Phase III: the genomes of soil and plant-associated and newly described type strains.</title>
        <authorList>
            <person name="Whitman W.B."/>
            <person name="Woyke T."/>
            <person name="Klenk H.P."/>
            <person name="Zhou Y."/>
            <person name="Lilburn T.G."/>
            <person name="Beck B.J."/>
            <person name="De Vos P."/>
            <person name="Vandamme P."/>
            <person name="Eisen J.A."/>
            <person name="Garrity G."/>
            <person name="Hugenholtz P."/>
            <person name="Kyrpides N.C."/>
        </authorList>
    </citation>
    <scope>NUCLEOTIDE SEQUENCE [LARGE SCALE GENOMIC DNA]</scope>
    <source>
        <strain evidence="1 2">VKM Ac-2538</strain>
    </source>
</reference>
<name>A0ABY2BD34_9ACTN</name>
<sequence>MKLLFGWGGRVRLWPRFGPDQLPFLFDGGPGVIKIVSTDALEALIAKATRTPYAGARGRPEWLDYHRNELGNHYVVPMTRQAYNLCRCVVITELRDRPTGFYSLDLNQRDFAALPDISPTQLVDLAHRYLATAEHVPVDEHEWNHLPDQPHP</sequence>
<evidence type="ECO:0000313" key="1">
    <source>
        <dbReference type="EMBL" id="TCO16795.1"/>
    </source>
</evidence>